<organism evidence="1 2">
    <name type="scientific">Bauhinia variegata</name>
    <name type="common">Purple orchid tree</name>
    <name type="synonym">Phanera variegata</name>
    <dbReference type="NCBI Taxonomy" id="167791"/>
    <lineage>
        <taxon>Eukaryota</taxon>
        <taxon>Viridiplantae</taxon>
        <taxon>Streptophyta</taxon>
        <taxon>Embryophyta</taxon>
        <taxon>Tracheophyta</taxon>
        <taxon>Spermatophyta</taxon>
        <taxon>Magnoliopsida</taxon>
        <taxon>eudicotyledons</taxon>
        <taxon>Gunneridae</taxon>
        <taxon>Pentapetalae</taxon>
        <taxon>rosids</taxon>
        <taxon>fabids</taxon>
        <taxon>Fabales</taxon>
        <taxon>Fabaceae</taxon>
        <taxon>Cercidoideae</taxon>
        <taxon>Cercideae</taxon>
        <taxon>Bauhiniinae</taxon>
        <taxon>Bauhinia</taxon>
    </lineage>
</organism>
<protein>
    <submittedName>
        <fullName evidence="1">Uncharacterized protein</fullName>
    </submittedName>
</protein>
<comment type="caution">
    <text evidence="1">The sequence shown here is derived from an EMBL/GenBank/DDBJ whole genome shotgun (WGS) entry which is preliminary data.</text>
</comment>
<dbReference type="EMBL" id="CM039434">
    <property type="protein sequence ID" value="KAI4322781.1"/>
    <property type="molecule type" value="Genomic_DNA"/>
</dbReference>
<dbReference type="Proteomes" id="UP000828941">
    <property type="component" value="Chromosome 9"/>
</dbReference>
<keyword evidence="2" id="KW-1185">Reference proteome</keyword>
<evidence type="ECO:0000313" key="2">
    <source>
        <dbReference type="Proteomes" id="UP000828941"/>
    </source>
</evidence>
<gene>
    <name evidence="1" type="ORF">L6164_022446</name>
</gene>
<name>A0ACB9MGI2_BAUVA</name>
<evidence type="ECO:0000313" key="1">
    <source>
        <dbReference type="EMBL" id="KAI4322781.1"/>
    </source>
</evidence>
<proteinExistence type="predicted"/>
<accession>A0ACB9MGI2</accession>
<reference evidence="1 2" key="1">
    <citation type="journal article" date="2022" name="DNA Res.">
        <title>Chromosomal-level genome assembly of the orchid tree Bauhinia variegata (Leguminosae; Cercidoideae) supports the allotetraploid origin hypothesis of Bauhinia.</title>
        <authorList>
            <person name="Zhong Y."/>
            <person name="Chen Y."/>
            <person name="Zheng D."/>
            <person name="Pang J."/>
            <person name="Liu Y."/>
            <person name="Luo S."/>
            <person name="Meng S."/>
            <person name="Qian L."/>
            <person name="Wei D."/>
            <person name="Dai S."/>
            <person name="Zhou R."/>
        </authorList>
    </citation>
    <scope>NUCLEOTIDE SEQUENCE [LARGE SCALE GENOMIC DNA]</scope>
    <source>
        <strain evidence="1">BV-YZ2020</strain>
    </source>
</reference>
<sequence>MHNHPLSPESPSSTLSISSIDNQLNQQPYSISKIMGIPGPWCHGFKWVITGKINPGESDYDHAVLLSLA</sequence>